<feature type="region of interest" description="Disordered" evidence="1">
    <location>
        <begin position="21"/>
        <end position="42"/>
    </location>
</feature>
<evidence type="ECO:0000313" key="3">
    <source>
        <dbReference type="Proteomes" id="UP000294360"/>
    </source>
</evidence>
<name>A0A4U8Z5G9_METTU</name>
<proteinExistence type="predicted"/>
<organism evidence="2 3">
    <name type="scientific">Methylocella tundrae</name>
    <dbReference type="NCBI Taxonomy" id="227605"/>
    <lineage>
        <taxon>Bacteria</taxon>
        <taxon>Pseudomonadati</taxon>
        <taxon>Pseudomonadota</taxon>
        <taxon>Alphaproteobacteria</taxon>
        <taxon>Hyphomicrobiales</taxon>
        <taxon>Beijerinckiaceae</taxon>
        <taxon>Methylocella</taxon>
    </lineage>
</organism>
<dbReference type="EMBL" id="LR536450">
    <property type="protein sequence ID" value="VFU10796.1"/>
    <property type="molecule type" value="Genomic_DNA"/>
</dbReference>
<evidence type="ECO:0000313" key="2">
    <source>
        <dbReference type="EMBL" id="VFU10796.1"/>
    </source>
</evidence>
<gene>
    <name evidence="2" type="ORF">MTUNDRAET4_3915</name>
</gene>
<dbReference type="Proteomes" id="UP000294360">
    <property type="component" value="Chromosome"/>
</dbReference>
<dbReference type="KEGG" id="mtun:MTUNDRAET4_3915"/>
<protein>
    <submittedName>
        <fullName evidence="2">Uncharacterized protein</fullName>
    </submittedName>
</protein>
<dbReference type="AlphaFoldDB" id="A0A4U8Z5G9"/>
<reference evidence="2 3" key="1">
    <citation type="submission" date="2019-03" db="EMBL/GenBank/DDBJ databases">
        <authorList>
            <person name="Kox A.R. M."/>
        </authorList>
    </citation>
    <scope>NUCLEOTIDE SEQUENCE [LARGE SCALE GENOMIC DNA]</scope>
    <source>
        <strain evidence="2">MTUNDRAET4 annotated genome</strain>
    </source>
</reference>
<evidence type="ECO:0000256" key="1">
    <source>
        <dbReference type="SAM" id="MobiDB-lite"/>
    </source>
</evidence>
<sequence length="42" mass="4815">MCPDRGRSVHDQFTIARPRKFQPGLSARPKRPQALRTRGLIV</sequence>
<accession>A0A4U8Z5G9</accession>